<comment type="catalytic activity">
    <reaction evidence="18">
        <text>L-tyrosyl-[protein] + ATP = O-phospho-L-tyrosyl-[protein] + ADP + H(+)</text>
        <dbReference type="Rhea" id="RHEA:10596"/>
        <dbReference type="Rhea" id="RHEA-COMP:10136"/>
        <dbReference type="Rhea" id="RHEA-COMP:20101"/>
        <dbReference type="ChEBI" id="CHEBI:15378"/>
        <dbReference type="ChEBI" id="CHEBI:30616"/>
        <dbReference type="ChEBI" id="CHEBI:46858"/>
        <dbReference type="ChEBI" id="CHEBI:61978"/>
        <dbReference type="ChEBI" id="CHEBI:456216"/>
        <dbReference type="EC" id="2.7.10.1"/>
    </reaction>
</comment>
<dbReference type="Pfam" id="PF07714">
    <property type="entry name" value="PK_Tyr_Ser-Thr"/>
    <property type="match status" value="1"/>
</dbReference>
<dbReference type="InterPro" id="IPR013098">
    <property type="entry name" value="Ig_I-set"/>
</dbReference>
<dbReference type="Pfam" id="PF13927">
    <property type="entry name" value="Ig_3"/>
    <property type="match status" value="1"/>
</dbReference>
<dbReference type="SMART" id="SM00408">
    <property type="entry name" value="IGc2"/>
    <property type="match status" value="4"/>
</dbReference>
<evidence type="ECO:0000256" key="10">
    <source>
        <dbReference type="ARBA" id="ARBA00022840"/>
    </source>
</evidence>
<keyword evidence="8 19" id="KW-0547">Nucleotide-binding</keyword>
<dbReference type="Pfam" id="PF20146">
    <property type="entry name" value="NRF"/>
    <property type="match status" value="1"/>
</dbReference>
<organism evidence="24 25">
    <name type="scientific">Henosepilachna vigintioctopunctata</name>
    <dbReference type="NCBI Taxonomy" id="420089"/>
    <lineage>
        <taxon>Eukaryota</taxon>
        <taxon>Metazoa</taxon>
        <taxon>Ecdysozoa</taxon>
        <taxon>Arthropoda</taxon>
        <taxon>Hexapoda</taxon>
        <taxon>Insecta</taxon>
        <taxon>Pterygota</taxon>
        <taxon>Neoptera</taxon>
        <taxon>Endopterygota</taxon>
        <taxon>Coleoptera</taxon>
        <taxon>Polyphaga</taxon>
        <taxon>Cucujiformia</taxon>
        <taxon>Coccinelloidea</taxon>
        <taxon>Coccinellidae</taxon>
        <taxon>Epilachninae</taxon>
        <taxon>Epilachnini</taxon>
        <taxon>Henosepilachna</taxon>
    </lineage>
</organism>
<evidence type="ECO:0000259" key="23">
    <source>
        <dbReference type="PROSITE" id="PS50835"/>
    </source>
</evidence>
<feature type="transmembrane region" description="Helical" evidence="20">
    <location>
        <begin position="522"/>
        <end position="545"/>
    </location>
</feature>
<dbReference type="Pfam" id="PF00047">
    <property type="entry name" value="ig"/>
    <property type="match status" value="1"/>
</dbReference>
<dbReference type="PROSITE" id="PS51257">
    <property type="entry name" value="PROKAR_LIPOPROTEIN"/>
    <property type="match status" value="1"/>
</dbReference>
<evidence type="ECO:0000256" key="13">
    <source>
        <dbReference type="ARBA" id="ARBA00023137"/>
    </source>
</evidence>
<keyword evidence="5" id="KW-0597">Phosphoprotein</keyword>
<keyword evidence="10 19" id="KW-0067">ATP-binding</keyword>
<feature type="signal peptide" evidence="21">
    <location>
        <begin position="1"/>
        <end position="23"/>
    </location>
</feature>
<dbReference type="Gene3D" id="1.10.510.10">
    <property type="entry name" value="Transferase(Phosphotransferase) domain 1"/>
    <property type="match status" value="1"/>
</dbReference>
<feature type="domain" description="Ig-like" evidence="23">
    <location>
        <begin position="1121"/>
        <end position="1197"/>
    </location>
</feature>
<keyword evidence="16" id="KW-0325">Glycoprotein</keyword>
<evidence type="ECO:0000313" key="25">
    <source>
        <dbReference type="Proteomes" id="UP001431783"/>
    </source>
</evidence>
<evidence type="ECO:0000256" key="15">
    <source>
        <dbReference type="ARBA" id="ARBA00023170"/>
    </source>
</evidence>
<keyword evidence="25" id="KW-1185">Reference proteome</keyword>
<evidence type="ECO:0000256" key="17">
    <source>
        <dbReference type="ARBA" id="ARBA00023319"/>
    </source>
</evidence>
<dbReference type="InterPro" id="IPR003599">
    <property type="entry name" value="Ig_sub"/>
</dbReference>
<evidence type="ECO:0000256" key="16">
    <source>
        <dbReference type="ARBA" id="ARBA00023180"/>
    </source>
</evidence>
<dbReference type="PANTHER" id="PTHR11161">
    <property type="entry name" value="O-ACYLTRANSFERASE"/>
    <property type="match status" value="1"/>
</dbReference>
<dbReference type="InterPro" id="IPR017441">
    <property type="entry name" value="Protein_kinase_ATP_BS"/>
</dbReference>
<keyword evidence="9" id="KW-0418">Kinase</keyword>
<dbReference type="InterPro" id="IPR013783">
    <property type="entry name" value="Ig-like_fold"/>
</dbReference>
<feature type="transmembrane region" description="Helical" evidence="20">
    <location>
        <begin position="404"/>
        <end position="424"/>
    </location>
</feature>
<dbReference type="InterPro" id="IPR013151">
    <property type="entry name" value="Immunoglobulin_dom"/>
</dbReference>
<evidence type="ECO:0000256" key="6">
    <source>
        <dbReference type="ARBA" id="ARBA00022679"/>
    </source>
</evidence>
<comment type="subcellular location">
    <subcellularLocation>
        <location evidence="1">Cell membrane</location>
        <topology evidence="1">Single-pass type I membrane protein</topology>
    </subcellularLocation>
</comment>
<feature type="transmembrane region" description="Helical" evidence="20">
    <location>
        <begin position="557"/>
        <end position="575"/>
    </location>
</feature>
<dbReference type="InterPro" id="IPR036179">
    <property type="entry name" value="Ig-like_dom_sf"/>
</dbReference>
<proteinExistence type="predicted"/>
<dbReference type="InterPro" id="IPR001245">
    <property type="entry name" value="Ser-Thr/Tyr_kinase_cat_dom"/>
</dbReference>
<dbReference type="GO" id="GO:0007169">
    <property type="term" value="P:cell surface receptor protein tyrosine kinase signaling pathway"/>
    <property type="evidence" value="ECO:0007669"/>
    <property type="project" value="InterPro"/>
</dbReference>
<evidence type="ECO:0000259" key="22">
    <source>
        <dbReference type="PROSITE" id="PS50011"/>
    </source>
</evidence>
<evidence type="ECO:0000256" key="18">
    <source>
        <dbReference type="ARBA" id="ARBA00051243"/>
    </source>
</evidence>
<evidence type="ECO:0000256" key="19">
    <source>
        <dbReference type="PROSITE-ProRule" id="PRU10141"/>
    </source>
</evidence>
<feature type="transmembrane region" description="Helical" evidence="20">
    <location>
        <begin position="166"/>
        <end position="189"/>
    </location>
</feature>
<evidence type="ECO:0000256" key="3">
    <source>
        <dbReference type="ARBA" id="ARBA00022473"/>
    </source>
</evidence>
<keyword evidence="15" id="KW-0675">Receptor</keyword>
<evidence type="ECO:0000256" key="1">
    <source>
        <dbReference type="ARBA" id="ARBA00004251"/>
    </source>
</evidence>
<feature type="transmembrane region" description="Helical" evidence="20">
    <location>
        <begin position="479"/>
        <end position="502"/>
    </location>
</feature>
<keyword evidence="12 20" id="KW-0472">Membrane</keyword>
<dbReference type="Pfam" id="PF07679">
    <property type="entry name" value="I-set"/>
    <property type="match status" value="2"/>
</dbReference>
<dbReference type="SUPFAM" id="SSF56112">
    <property type="entry name" value="Protein kinase-like (PK-like)"/>
    <property type="match status" value="1"/>
</dbReference>
<comment type="caution">
    <text evidence="24">The sequence shown here is derived from an EMBL/GenBank/DDBJ whole genome shotgun (WGS) entry which is preliminary data.</text>
</comment>
<dbReference type="GO" id="GO:0005886">
    <property type="term" value="C:plasma membrane"/>
    <property type="evidence" value="ECO:0007669"/>
    <property type="project" value="UniProtKB-SubCell"/>
</dbReference>
<name>A0AAW1UT10_9CUCU</name>
<evidence type="ECO:0000256" key="4">
    <source>
        <dbReference type="ARBA" id="ARBA00022475"/>
    </source>
</evidence>
<dbReference type="Gene3D" id="3.30.200.20">
    <property type="entry name" value="Phosphorylase Kinase, domain 1"/>
    <property type="match status" value="1"/>
</dbReference>
<dbReference type="Pfam" id="PF01757">
    <property type="entry name" value="Acyl_transf_3"/>
    <property type="match status" value="1"/>
</dbReference>
<dbReference type="InterPro" id="IPR002656">
    <property type="entry name" value="Acyl_transf_3_dom"/>
</dbReference>
<dbReference type="InterPro" id="IPR000719">
    <property type="entry name" value="Prot_kinase_dom"/>
</dbReference>
<dbReference type="Gene3D" id="2.60.40.10">
    <property type="entry name" value="Immunoglobulins"/>
    <property type="match status" value="8"/>
</dbReference>
<evidence type="ECO:0000256" key="7">
    <source>
        <dbReference type="ARBA" id="ARBA00022692"/>
    </source>
</evidence>
<dbReference type="SMART" id="SM00703">
    <property type="entry name" value="NRF"/>
    <property type="match status" value="1"/>
</dbReference>
<feature type="transmembrane region" description="Helical" evidence="20">
    <location>
        <begin position="377"/>
        <end position="397"/>
    </location>
</feature>
<feature type="transmembrane region" description="Helical" evidence="20">
    <location>
        <begin position="1522"/>
        <end position="1543"/>
    </location>
</feature>
<feature type="domain" description="Ig-like" evidence="23">
    <location>
        <begin position="1008"/>
        <end position="1101"/>
    </location>
</feature>
<dbReference type="PROSITE" id="PS50011">
    <property type="entry name" value="PROTEIN_KINASE_DOM"/>
    <property type="match status" value="1"/>
</dbReference>
<dbReference type="EMBL" id="JARQZJ010000091">
    <property type="protein sequence ID" value="KAK9883627.1"/>
    <property type="molecule type" value="Genomic_DNA"/>
</dbReference>
<keyword evidence="11 20" id="KW-1133">Transmembrane helix</keyword>
<gene>
    <name evidence="24" type="ORF">WA026_001798</name>
</gene>
<dbReference type="PROSITE" id="PS00240">
    <property type="entry name" value="RECEPTOR_TYR_KIN_III"/>
    <property type="match status" value="1"/>
</dbReference>
<evidence type="ECO:0000256" key="9">
    <source>
        <dbReference type="ARBA" id="ARBA00022777"/>
    </source>
</evidence>
<dbReference type="InterPro" id="IPR003598">
    <property type="entry name" value="Ig_sub2"/>
</dbReference>
<dbReference type="InterPro" id="IPR007110">
    <property type="entry name" value="Ig-like_dom"/>
</dbReference>
<dbReference type="InterPro" id="IPR008266">
    <property type="entry name" value="Tyr_kinase_AS"/>
</dbReference>
<evidence type="ECO:0000256" key="11">
    <source>
        <dbReference type="ARBA" id="ARBA00022989"/>
    </source>
</evidence>
<dbReference type="SMART" id="SM00409">
    <property type="entry name" value="IG"/>
    <property type="match status" value="8"/>
</dbReference>
<dbReference type="GO" id="GO:0004714">
    <property type="term" value="F:transmembrane receptor protein tyrosine kinase activity"/>
    <property type="evidence" value="ECO:0007669"/>
    <property type="project" value="UniProtKB-EC"/>
</dbReference>
<feature type="chain" id="PRO_5044002263" description="receptor protein-tyrosine kinase" evidence="21">
    <location>
        <begin position="24"/>
        <end position="2036"/>
    </location>
</feature>
<dbReference type="PANTHER" id="PTHR11161:SF0">
    <property type="entry name" value="O-ACYLTRANSFERASE LIKE PROTEIN"/>
    <property type="match status" value="1"/>
</dbReference>
<dbReference type="FunFam" id="3.30.200.20:FF:000384">
    <property type="entry name" value="Receptor protein-tyrosine kinase"/>
    <property type="match status" value="1"/>
</dbReference>
<evidence type="ECO:0000256" key="8">
    <source>
        <dbReference type="ARBA" id="ARBA00022741"/>
    </source>
</evidence>
<dbReference type="PROSITE" id="PS50835">
    <property type="entry name" value="IG_LIKE"/>
    <property type="match status" value="4"/>
</dbReference>
<evidence type="ECO:0000256" key="14">
    <source>
        <dbReference type="ARBA" id="ARBA00023157"/>
    </source>
</evidence>
<feature type="domain" description="Ig-like" evidence="23">
    <location>
        <begin position="1425"/>
        <end position="1513"/>
    </location>
</feature>
<dbReference type="InterPro" id="IPR006621">
    <property type="entry name" value="Nose-resist-to-fluoxetine_N"/>
</dbReference>
<dbReference type="PROSITE" id="PS00107">
    <property type="entry name" value="PROTEIN_KINASE_ATP"/>
    <property type="match status" value="1"/>
</dbReference>
<keyword evidence="14" id="KW-1015">Disulfide bond</keyword>
<dbReference type="GO" id="GO:0005524">
    <property type="term" value="F:ATP binding"/>
    <property type="evidence" value="ECO:0007669"/>
    <property type="project" value="UniProtKB-UniRule"/>
</dbReference>
<dbReference type="Proteomes" id="UP001431783">
    <property type="component" value="Unassembled WGS sequence"/>
</dbReference>
<evidence type="ECO:0000256" key="5">
    <source>
        <dbReference type="ARBA" id="ARBA00022553"/>
    </source>
</evidence>
<feature type="transmembrane region" description="Helical" evidence="20">
    <location>
        <begin position="451"/>
        <end position="467"/>
    </location>
</feature>
<dbReference type="InterPro" id="IPR001824">
    <property type="entry name" value="Tyr_kinase_rcpt_3_CS"/>
</dbReference>
<evidence type="ECO:0000256" key="21">
    <source>
        <dbReference type="SAM" id="SignalP"/>
    </source>
</evidence>
<keyword evidence="6" id="KW-0808">Transferase</keyword>
<feature type="transmembrane region" description="Helical" evidence="20">
    <location>
        <begin position="313"/>
        <end position="337"/>
    </location>
</feature>
<feature type="domain" description="Protein kinase" evidence="22">
    <location>
        <begin position="1597"/>
        <end position="1957"/>
    </location>
</feature>
<sequence length="2036" mass="231145">MNGFLVKLNIFFSLCGLFGISSCEQLQWKNLRNEILKENNNGDCYLQYKNMDISLIEKMYDSSSPLIPKGLLGGNLLSLGFYDECVAIADDEQEIYGKYCLASFAIEKIRLRKFIWPDKLIVFMMKLGICIPNKCYNEDLQKYLPLKLDHTLCYTKFTNEKMSTSAVVTMVILICFSLIALCSTMYEVYCDKNGKKPKHPILTAFSMYSNGKKLFVSTKNSQQLTCLHGVRALSIMGVILHHTYFDLVQLNDNFFYLTEWIDNIWNMFAVSSNQSVDSFLTIGGLLTVYVSMKSKLTDWKKSFKDIPMLYLHRYIRLTPAYGIMVLIYGSGLLNYIADGPRWGILDSYFNNCAKHWWQALTYSQNYMDNSKFCISQTWYLSADFQLFIFTPFFVIALKKYGRLVIGFMYILVMLGVAIPFYLGYSDHFSGIGRGAIVPAFSDYYFPTYNRFGPYVIGMITGYYIYTTKSNNKRVKFRTVSLIAIWAVLIGGLLVCVFDGYKLTGNDNSAWIDGLYLGLNRNVWSFLLAVMIFLCCTGNGGPINALLSLPVFQIISKLSYSIYLVHHIIILGTGAYSRTTIHFSEADAFSGPKLNISSHELILKTGENLTVLCEGNGSLKWNIKHVEDDGKYSKYTSLQIANSTTKNEGFTTAIELRITNITFPYVGVYHCLNEDNNSSDPAALYLYVNDEEHLTATDIMFNSHKVIRQGGTVTLPCIPAAPDVEVSLMRDIENQQSVPIYMGTTSAGKYYEFSPFTGFTTNDTSQVQIVNYRCDFKKGNITVSYPVQVDVKHSLPEYSGPVLNISTYDKILKTGENFTVLCEGNGPLKWVMRDVLDEVYSKYTKLEIVNSTTINEGFTTAIEMRITNVSFPYVGIYYCIEEENNSLAPAALYLYVYDENFLASMDVMFNHYEVIKQDALVTLPCIPTSPDVQVTLLKEIEGQQMVPIEMGYNSADIYYSSSQFSGFATDDTSQIQLTKYRCDFQRGNVTVSYPVQLYVEPETHSISIPTIEEMIPRESYIVGETITLKCSVKSHVHIYFSWNVPNDNRMQLSEISGEDPENQDFFYNTLTVQNTSLDDSGTYTCTVSDYQDHVNENSIDVVINENLFIRLSTESCSAEVIGEIQNINCSVEIYAHPLPNVTWLNNENETIPFDSSQYVEKINSTNMIARLQIGNITTEDVGIYTIIAENEYDNANLTFFIDVIKKPIIELKLEEEFQMINEKITVECIVTSYPEPFVDLMYKPCFDDSCDYEILEDVYYELDIEKLILSVRTSFKKSGLIKCVVTEDILGAMENETFQQEINLFLSDVREGFAIKSLGDIETRDDYHTLIVTVENSIEMKCSAYIQDFTQKIKWNRDSKEITSNEKYKITTTSTEFSNSSILNISNVNINDKGFYTCELYKITGDTEKLIRTQSITVVMSLYVAPVLIESNLNSTIEINAGSYLELICVFKGEPKPITTWYKDNDILTSSDTRSISKDRQRVTFTSTMREDEGLYKCEAKNTWGIRNKETRLSFKSNSVFKLYGIIIGVLALLVIIASVTTLINHVNKKKLEKILKESGLTNFEEGQLDNLNPELGIGDQVEFLPYDRSFEFPFNKLKLGKILGSGAFGVVVMGEARGILSHEKVTLVAVKMVDRNAQQLHIKALVAELKILIYLGKHLNVVNLLGACTKNIAKRELLVIEEYCRYGNLQTYLYRRRSNFINQINPSTGSIDFEYAECISSSNDSTGLNQSKCASADSACIAGKSTCIVTSRMIISDGKEQRSEDCSEENKRRVESTSTADLLSWSFQVARGMEYLVSRRVLHGDLAARNILLADDDVVKICDFGLAKRTYHIENYKKTSDSPLPVKWMAIESIRDRVFSSQSDVWSFGIVLWELFSLAKIPYPGMEADEKLFVKLENGYRMEAPKYSNTAIYKIMLDCWSANPLNRPTFSELSERLGLLLEDSVRTHYIKLNDPYLMMNAQRIKDKENDYLTMMTPPSFQQLSLPQNNDGLLTPSGYVNMSGQESPQKKVAEICYVNNKSGESEFLTENIDFAHS</sequence>
<evidence type="ECO:0000256" key="12">
    <source>
        <dbReference type="ARBA" id="ARBA00023136"/>
    </source>
</evidence>
<dbReference type="PROSITE" id="PS00109">
    <property type="entry name" value="PROTEIN_KINASE_TYR"/>
    <property type="match status" value="1"/>
</dbReference>
<accession>A0AAW1UT10</accession>
<dbReference type="CDD" id="cd00096">
    <property type="entry name" value="Ig"/>
    <property type="match status" value="1"/>
</dbReference>
<evidence type="ECO:0000256" key="2">
    <source>
        <dbReference type="ARBA" id="ARBA00011902"/>
    </source>
</evidence>
<evidence type="ECO:0000313" key="24">
    <source>
        <dbReference type="EMBL" id="KAK9883627.1"/>
    </source>
</evidence>
<dbReference type="EC" id="2.7.10.1" evidence="2"/>
<feature type="domain" description="Ig-like" evidence="23">
    <location>
        <begin position="1335"/>
        <end position="1416"/>
    </location>
</feature>
<dbReference type="FunFam" id="1.10.510.10:FF:000373">
    <property type="entry name" value="Receptor protein-tyrosine kinase"/>
    <property type="match status" value="1"/>
</dbReference>
<dbReference type="InterPro" id="IPR011009">
    <property type="entry name" value="Kinase-like_dom_sf"/>
</dbReference>
<reference evidence="24 25" key="1">
    <citation type="submission" date="2023-03" db="EMBL/GenBank/DDBJ databases">
        <title>Genome insight into feeding habits of ladybird beetles.</title>
        <authorList>
            <person name="Li H.-S."/>
            <person name="Huang Y.-H."/>
            <person name="Pang H."/>
        </authorList>
    </citation>
    <scope>NUCLEOTIDE SEQUENCE [LARGE SCALE GENOMIC DNA]</scope>
    <source>
        <strain evidence="24">SYSU_2023b</strain>
        <tissue evidence="24">Whole body</tissue>
    </source>
</reference>
<keyword evidence="13" id="KW-0829">Tyrosine-protein kinase</keyword>
<keyword evidence="7 20" id="KW-0812">Transmembrane</keyword>
<keyword evidence="4" id="KW-1003">Cell membrane</keyword>
<dbReference type="SUPFAM" id="SSF48726">
    <property type="entry name" value="Immunoglobulin"/>
    <property type="match status" value="4"/>
</dbReference>
<dbReference type="GO" id="GO:0016747">
    <property type="term" value="F:acyltransferase activity, transferring groups other than amino-acyl groups"/>
    <property type="evidence" value="ECO:0007669"/>
    <property type="project" value="InterPro"/>
</dbReference>
<keyword evidence="17" id="KW-0393">Immunoglobulin domain</keyword>
<keyword evidence="3" id="KW-0217">Developmental protein</keyword>
<dbReference type="InterPro" id="IPR052728">
    <property type="entry name" value="O2_lipid_transport_reg"/>
</dbReference>
<evidence type="ECO:0000256" key="20">
    <source>
        <dbReference type="SAM" id="Phobius"/>
    </source>
</evidence>
<protein>
    <recommendedName>
        <fullName evidence="2">receptor protein-tyrosine kinase</fullName>
        <ecNumber evidence="2">2.7.10.1</ecNumber>
    </recommendedName>
</protein>
<feature type="binding site" evidence="19">
    <location>
        <position position="1631"/>
    </location>
    <ligand>
        <name>ATP</name>
        <dbReference type="ChEBI" id="CHEBI:30616"/>
    </ligand>
</feature>
<keyword evidence="21" id="KW-0732">Signal</keyword>